<dbReference type="KEGG" id="phm:PSMK_11730"/>
<name>I0IDJ4_PHYMF</name>
<dbReference type="NCBIfam" id="TIGR02595">
    <property type="entry name" value="PEP_CTERM"/>
    <property type="match status" value="1"/>
</dbReference>
<evidence type="ECO:0000313" key="4">
    <source>
        <dbReference type="EMBL" id="BAM03332.1"/>
    </source>
</evidence>
<feature type="domain" description="Peptidase S1" evidence="3">
    <location>
        <begin position="42"/>
        <end position="295"/>
    </location>
</feature>
<dbReference type="InterPro" id="IPR013424">
    <property type="entry name" value="Ice-binding_C"/>
</dbReference>
<proteinExistence type="predicted"/>
<dbReference type="SUPFAM" id="SSF50494">
    <property type="entry name" value="Trypsin-like serine proteases"/>
    <property type="match status" value="1"/>
</dbReference>
<dbReference type="GO" id="GO:0004252">
    <property type="term" value="F:serine-type endopeptidase activity"/>
    <property type="evidence" value="ECO:0007669"/>
    <property type="project" value="InterPro"/>
</dbReference>
<sequence length="607" mass="65404">MQHFRIFPSGAAFTGTLLAATTAGSASAGINVDESFDGFNRLIGQQENGVGAVYINGQFTGSGALIGDRYFLTAAHVIVDAPQIELRFGNATADGSNSLNYTARDWYIPTDYNVFQGFGRGDVALVRLEDDVSDALKRYDIYEGDPVGQDFKHVGYGTTGTGLFGADFIYDGVRRGGYNHYDSAGGRGRQIISHDFDFNPGEAAPFESFYEQYYSGEFGNEDDAILPGRDSLQDFRLPLEWQTSFGDSGSPTFIDGEIAGVVSFGQGFSQFTTIASEVRAAAYKDFYDNIQDTLGESTVLSDADTRSQLGAFRGSPGNPVSIFNFNPELIPDGDDPDLPDPTPDPDPEADPNTMQVSTAQLASIQQRQAGLLQLYFDEEIGPELGYSELMQLAGGNPSQSITQTAAVLNLDEDASEADVEQALRAYIDESLPSFAESLVEGYGNEEMLVEPSTFGYLKRFDASQYEDRGDGILVHRNAPDDFVVPEGAGDPDFGVPPAGDMNLSMNTDVADADAFARAIAIAEGLTPDGDPRQGQQFLQIANLLGDFTQDGLVTRDDITGFSEVTGLSVADLNARVDAFRVVPEPTTLAMLAGLGVLASRRRRLQSR</sequence>
<feature type="chain" id="PRO_5003629113" description="Peptidase S1 domain-containing protein" evidence="2">
    <location>
        <begin position="29"/>
        <end position="607"/>
    </location>
</feature>
<feature type="region of interest" description="Disordered" evidence="1">
    <location>
        <begin position="328"/>
        <end position="353"/>
    </location>
</feature>
<dbReference type="HOGENOM" id="CLU_449669_0_0_0"/>
<dbReference type="Gene3D" id="2.40.10.10">
    <property type="entry name" value="Trypsin-like serine proteases"/>
    <property type="match status" value="1"/>
</dbReference>
<evidence type="ECO:0000313" key="5">
    <source>
        <dbReference type="Proteomes" id="UP000007881"/>
    </source>
</evidence>
<organism evidence="4 5">
    <name type="scientific">Phycisphaera mikurensis (strain NBRC 102666 / KCTC 22515 / FYK2301M01)</name>
    <dbReference type="NCBI Taxonomy" id="1142394"/>
    <lineage>
        <taxon>Bacteria</taxon>
        <taxon>Pseudomonadati</taxon>
        <taxon>Planctomycetota</taxon>
        <taxon>Phycisphaerae</taxon>
        <taxon>Phycisphaerales</taxon>
        <taxon>Phycisphaeraceae</taxon>
        <taxon>Phycisphaera</taxon>
    </lineage>
</organism>
<protein>
    <recommendedName>
        <fullName evidence="3">Peptidase S1 domain-containing protein</fullName>
    </recommendedName>
</protein>
<dbReference type="InterPro" id="IPR001254">
    <property type="entry name" value="Trypsin_dom"/>
</dbReference>
<gene>
    <name evidence="4" type="ordered locus">PSMK_11730</name>
</gene>
<reference evidence="4 5" key="1">
    <citation type="submission" date="2012-02" db="EMBL/GenBank/DDBJ databases">
        <title>Complete genome sequence of Phycisphaera mikurensis NBRC 102666.</title>
        <authorList>
            <person name="Ankai A."/>
            <person name="Hosoyama A."/>
            <person name="Terui Y."/>
            <person name="Sekine M."/>
            <person name="Fukai R."/>
            <person name="Kato Y."/>
            <person name="Nakamura S."/>
            <person name="Yamada-Narita S."/>
            <person name="Kawakoshi A."/>
            <person name="Fukunaga Y."/>
            <person name="Yamazaki S."/>
            <person name="Fujita N."/>
        </authorList>
    </citation>
    <scope>NUCLEOTIDE SEQUENCE [LARGE SCALE GENOMIC DNA]</scope>
    <source>
        <strain evidence="5">NBRC 102666 / KCTC 22515 / FYK2301M01</strain>
    </source>
</reference>
<accession>I0IDJ4</accession>
<dbReference type="Proteomes" id="UP000007881">
    <property type="component" value="Chromosome"/>
</dbReference>
<dbReference type="AlphaFoldDB" id="I0IDJ4"/>
<evidence type="ECO:0000259" key="3">
    <source>
        <dbReference type="PROSITE" id="PS50240"/>
    </source>
</evidence>
<dbReference type="GO" id="GO:0006508">
    <property type="term" value="P:proteolysis"/>
    <property type="evidence" value="ECO:0007669"/>
    <property type="project" value="InterPro"/>
</dbReference>
<dbReference type="PROSITE" id="PS50240">
    <property type="entry name" value="TRYPSIN_DOM"/>
    <property type="match status" value="1"/>
</dbReference>
<dbReference type="InterPro" id="IPR009003">
    <property type="entry name" value="Peptidase_S1_PA"/>
</dbReference>
<keyword evidence="5" id="KW-1185">Reference proteome</keyword>
<evidence type="ECO:0000256" key="2">
    <source>
        <dbReference type="SAM" id="SignalP"/>
    </source>
</evidence>
<feature type="compositionally biased region" description="Acidic residues" evidence="1">
    <location>
        <begin position="331"/>
        <end position="349"/>
    </location>
</feature>
<dbReference type="Pfam" id="PF00089">
    <property type="entry name" value="Trypsin"/>
    <property type="match status" value="1"/>
</dbReference>
<dbReference type="eggNOG" id="COG5640">
    <property type="taxonomic scope" value="Bacteria"/>
</dbReference>
<dbReference type="RefSeq" id="WP_014436551.1">
    <property type="nucleotide sequence ID" value="NC_017080.1"/>
</dbReference>
<dbReference type="OrthoDB" id="8884718at2"/>
<keyword evidence="2" id="KW-0732">Signal</keyword>
<feature type="signal peptide" evidence="2">
    <location>
        <begin position="1"/>
        <end position="28"/>
    </location>
</feature>
<dbReference type="Pfam" id="PF07589">
    <property type="entry name" value="PEP-CTERM"/>
    <property type="match status" value="1"/>
</dbReference>
<evidence type="ECO:0000256" key="1">
    <source>
        <dbReference type="SAM" id="MobiDB-lite"/>
    </source>
</evidence>
<dbReference type="EMBL" id="AP012338">
    <property type="protein sequence ID" value="BAM03332.1"/>
    <property type="molecule type" value="Genomic_DNA"/>
</dbReference>
<dbReference type="InterPro" id="IPR043504">
    <property type="entry name" value="Peptidase_S1_PA_chymotrypsin"/>
</dbReference>